<reference evidence="2" key="1">
    <citation type="journal article" date="2022" name="Microorganisms">
        <title>Beyond the ABCs#Discovery of Three New Plasmid Types in Rhodobacterales (RepQ, RepY, RepW).</title>
        <authorList>
            <person name="Freese H.M."/>
            <person name="Ringel V."/>
            <person name="Overmann J."/>
            <person name="Petersen J."/>
        </authorList>
    </citation>
    <scope>NUCLEOTIDE SEQUENCE [LARGE SCALE GENOMIC DNA]</scope>
    <source>
        <strain evidence="2">DSM 109990</strain>
    </source>
</reference>
<dbReference type="EMBL" id="CP085144">
    <property type="protein sequence ID" value="UOA14517.1"/>
    <property type="molecule type" value="Genomic_DNA"/>
</dbReference>
<protein>
    <submittedName>
        <fullName evidence="1">Uncharacterized protein</fullName>
    </submittedName>
</protein>
<gene>
    <name evidence="1" type="ORF">DSM109990_01323</name>
</gene>
<evidence type="ECO:0000313" key="1">
    <source>
        <dbReference type="EMBL" id="UOA14517.1"/>
    </source>
</evidence>
<dbReference type="Proteomes" id="UP000831019">
    <property type="component" value="Chromosome"/>
</dbReference>
<accession>A0ABY3ZJ59</accession>
<evidence type="ECO:0000313" key="2">
    <source>
        <dbReference type="Proteomes" id="UP000831019"/>
    </source>
</evidence>
<dbReference type="RefSeq" id="WP_243262866.1">
    <property type="nucleotide sequence ID" value="NZ_CP085144.1"/>
</dbReference>
<name>A0ABY3ZJ59_9RHOB</name>
<proteinExistence type="predicted"/>
<sequence>MAATVEGWIAYAALRGDTVADDQASAAALVRGQDYIDLHYVNRFGSAVRVDEKIVEKAIYEAAKLELATPGFWSKTYTPNQQKVLTAVGEIKWTVRGDASGPDAATPVSTKIDSMLRPYMAKVTGMFVL</sequence>
<keyword evidence="2" id="KW-1185">Reference proteome</keyword>
<organism evidence="1 2">
    <name type="scientific">Sulfitobacter dubius</name>
    <dbReference type="NCBI Taxonomy" id="218673"/>
    <lineage>
        <taxon>Bacteria</taxon>
        <taxon>Pseudomonadati</taxon>
        <taxon>Pseudomonadota</taxon>
        <taxon>Alphaproteobacteria</taxon>
        <taxon>Rhodobacterales</taxon>
        <taxon>Roseobacteraceae</taxon>
        <taxon>Sulfitobacter</taxon>
    </lineage>
</organism>